<evidence type="ECO:0000313" key="2">
    <source>
        <dbReference type="Proteomes" id="UP001139104"/>
    </source>
</evidence>
<dbReference type="Proteomes" id="UP001139104">
    <property type="component" value="Unassembled WGS sequence"/>
</dbReference>
<dbReference type="EMBL" id="JAIVFP010000003">
    <property type="protein sequence ID" value="MCI4685049.1"/>
    <property type="molecule type" value="Genomic_DNA"/>
</dbReference>
<keyword evidence="2" id="KW-1185">Reference proteome</keyword>
<comment type="caution">
    <text evidence="1">The sequence shown here is derived from an EMBL/GenBank/DDBJ whole genome shotgun (WGS) entry which is preliminary data.</text>
</comment>
<sequence length="82" mass="8674">MAKALVLSDEALAAPVAQPRAAQTPAKVEPPIKAAKLPKAPQVPLQIRISANDAKAIKRAALEADQTISDFMLACFHASMKK</sequence>
<gene>
    <name evidence="1" type="ORF">K2U94_20195</name>
</gene>
<evidence type="ECO:0000313" key="1">
    <source>
        <dbReference type="EMBL" id="MCI4685049.1"/>
    </source>
</evidence>
<organism evidence="1 2">
    <name type="scientific">Candidatus Rhodoblastus alkanivorans</name>
    <dbReference type="NCBI Taxonomy" id="2954117"/>
    <lineage>
        <taxon>Bacteria</taxon>
        <taxon>Pseudomonadati</taxon>
        <taxon>Pseudomonadota</taxon>
        <taxon>Alphaproteobacteria</taxon>
        <taxon>Hyphomicrobiales</taxon>
        <taxon>Rhodoblastaceae</taxon>
        <taxon>Rhodoblastus</taxon>
    </lineage>
</organism>
<protein>
    <submittedName>
        <fullName evidence="1">Uncharacterized protein</fullName>
    </submittedName>
</protein>
<dbReference type="RefSeq" id="WP_243069073.1">
    <property type="nucleotide sequence ID" value="NZ_JAIVFK010000075.1"/>
</dbReference>
<name>A0ABS9ZBF4_9HYPH</name>
<reference evidence="1" key="1">
    <citation type="journal article" date="2022" name="ISME J.">
        <title>Identification of active gaseous-alkane degraders at natural gas seeps.</title>
        <authorList>
            <person name="Farhan Ul Haque M."/>
            <person name="Hernandez M."/>
            <person name="Crombie A.T."/>
            <person name="Murrell J.C."/>
        </authorList>
    </citation>
    <scope>NUCLEOTIDE SEQUENCE</scope>
    <source>
        <strain evidence="1">PC2</strain>
    </source>
</reference>
<accession>A0ABS9ZBF4</accession>
<proteinExistence type="predicted"/>